<protein>
    <submittedName>
        <fullName evidence="2">Aste57867_4087 protein</fullName>
    </submittedName>
</protein>
<gene>
    <name evidence="2" type="primary">Aste57867_4087</name>
    <name evidence="1" type="ORF">As57867_004076</name>
    <name evidence="2" type="ORF">ASTE57867_4087</name>
</gene>
<reference evidence="1" key="2">
    <citation type="submission" date="2019-06" db="EMBL/GenBank/DDBJ databases">
        <title>Genomics analysis of Aphanomyces spp. identifies a new class of oomycete effector associated with host adaptation.</title>
        <authorList>
            <person name="Gaulin E."/>
        </authorList>
    </citation>
    <scope>NUCLEOTIDE SEQUENCE</scope>
    <source>
        <strain evidence="1">CBS 578.67</strain>
    </source>
</reference>
<name>A0A485KC71_9STRA</name>
<dbReference type="OrthoDB" id="72508at2759"/>
<dbReference type="EMBL" id="CAADRA010000873">
    <property type="protein sequence ID" value="VFT81220.1"/>
    <property type="molecule type" value="Genomic_DNA"/>
</dbReference>
<organism evidence="2 3">
    <name type="scientific">Aphanomyces stellatus</name>
    <dbReference type="NCBI Taxonomy" id="120398"/>
    <lineage>
        <taxon>Eukaryota</taxon>
        <taxon>Sar</taxon>
        <taxon>Stramenopiles</taxon>
        <taxon>Oomycota</taxon>
        <taxon>Saprolegniomycetes</taxon>
        <taxon>Saprolegniales</taxon>
        <taxon>Verrucalvaceae</taxon>
        <taxon>Aphanomyces</taxon>
    </lineage>
</organism>
<dbReference type="AlphaFoldDB" id="A0A485KC71"/>
<evidence type="ECO:0000313" key="2">
    <source>
        <dbReference type="EMBL" id="VFT81220.1"/>
    </source>
</evidence>
<dbReference type="EMBL" id="VJMH01000873">
    <property type="protein sequence ID" value="KAF0714034.1"/>
    <property type="molecule type" value="Genomic_DNA"/>
</dbReference>
<evidence type="ECO:0000313" key="1">
    <source>
        <dbReference type="EMBL" id="KAF0714034.1"/>
    </source>
</evidence>
<accession>A0A485KC71</accession>
<reference evidence="2 3" key="1">
    <citation type="submission" date="2019-03" db="EMBL/GenBank/DDBJ databases">
        <authorList>
            <person name="Gaulin E."/>
            <person name="Dumas B."/>
        </authorList>
    </citation>
    <scope>NUCLEOTIDE SEQUENCE [LARGE SCALE GENOMIC DNA]</scope>
    <source>
        <strain evidence="2">CBS 568.67</strain>
    </source>
</reference>
<keyword evidence="3" id="KW-1185">Reference proteome</keyword>
<evidence type="ECO:0000313" key="3">
    <source>
        <dbReference type="Proteomes" id="UP000332933"/>
    </source>
</evidence>
<dbReference type="Proteomes" id="UP000332933">
    <property type="component" value="Unassembled WGS sequence"/>
</dbReference>
<sequence length="116" mass="12522">MVSAYRAKVWDSSVRDYVALGNFMQNGASPRTLAAVKSAPPPTPIMTLDQLQSLLTKFLALLSTPKPPAVRLPKSVLGKDAMTVSGKKIPFTRSMSKVARNQIQPLPTISELVQAS</sequence>
<proteinExistence type="predicted"/>